<evidence type="ECO:0000313" key="2">
    <source>
        <dbReference type="EMBL" id="KAF7376698.1"/>
    </source>
</evidence>
<organism evidence="2 3">
    <name type="scientific">Mycena sanguinolenta</name>
    <dbReference type="NCBI Taxonomy" id="230812"/>
    <lineage>
        <taxon>Eukaryota</taxon>
        <taxon>Fungi</taxon>
        <taxon>Dikarya</taxon>
        <taxon>Basidiomycota</taxon>
        <taxon>Agaricomycotina</taxon>
        <taxon>Agaricomycetes</taxon>
        <taxon>Agaricomycetidae</taxon>
        <taxon>Agaricales</taxon>
        <taxon>Marasmiineae</taxon>
        <taxon>Mycenaceae</taxon>
        <taxon>Mycena</taxon>
    </lineage>
</organism>
<keyword evidence="1" id="KW-0175">Coiled coil</keyword>
<dbReference type="EMBL" id="JACAZH010000001">
    <property type="protein sequence ID" value="KAF7376698.1"/>
    <property type="molecule type" value="Genomic_DNA"/>
</dbReference>
<gene>
    <name evidence="2" type="ORF">MSAN_00086800</name>
</gene>
<dbReference type="OrthoDB" id="2999674at2759"/>
<accession>A0A8H6ZCV0</accession>
<dbReference type="Proteomes" id="UP000623467">
    <property type="component" value="Unassembled WGS sequence"/>
</dbReference>
<comment type="caution">
    <text evidence="2">The sequence shown here is derived from an EMBL/GenBank/DDBJ whole genome shotgun (WGS) entry which is preliminary data.</text>
</comment>
<reference evidence="2" key="1">
    <citation type="submission" date="2020-05" db="EMBL/GenBank/DDBJ databases">
        <title>Mycena genomes resolve the evolution of fungal bioluminescence.</title>
        <authorList>
            <person name="Tsai I.J."/>
        </authorList>
    </citation>
    <scope>NUCLEOTIDE SEQUENCE</scope>
    <source>
        <strain evidence="2">160909Yilan</strain>
    </source>
</reference>
<feature type="coiled-coil region" evidence="1">
    <location>
        <begin position="12"/>
        <end position="39"/>
    </location>
</feature>
<evidence type="ECO:0000313" key="3">
    <source>
        <dbReference type="Proteomes" id="UP000623467"/>
    </source>
</evidence>
<dbReference type="AlphaFoldDB" id="A0A8H6ZCV0"/>
<evidence type="ECO:0000256" key="1">
    <source>
        <dbReference type="SAM" id="Coils"/>
    </source>
</evidence>
<name>A0A8H6ZCV0_9AGAR</name>
<protein>
    <submittedName>
        <fullName evidence="2">F-box domain-containing protein</fullName>
    </submittedName>
</protein>
<sequence length="374" mass="42462">MLDFMQADRTRLVDLTAKILDLERSLSALRIEQAEVQERLDAYSYHILTLPNELTSEILVRFVPVYPDAPPLTGLASPTTLTHICHRWRELALATPALWRAVKFDNNHTSEQMQYISDAWMERSGSCGLSIDIDIDDQRVLDELLLMEPSTVVDTRSRWEHLKLWVPFSHLHHFATPMPMLRSLDSAMRFSRNTAYSFKDPVFTEVPQLRTVVLYRNLIPKVTLPWTKLTSLTLNCVGKNRCARILAQTPNLVLCVLNLALYDEFGDGGLTPPEQGIVLPCLESMVLTQENRSRWSMFKGFNLDSLVVPSLRRLEVQEEFLKPNPVASLQSFISKSGCALREVCIIGDIITDLESYRGAFPSISCSHRIRSSGS</sequence>
<keyword evidence="3" id="KW-1185">Reference proteome</keyword>
<proteinExistence type="predicted"/>